<dbReference type="GO" id="GO:0046677">
    <property type="term" value="P:response to antibiotic"/>
    <property type="evidence" value="ECO:0007669"/>
    <property type="project" value="UniProtKB-KW"/>
</dbReference>
<dbReference type="GO" id="GO:0005886">
    <property type="term" value="C:plasma membrane"/>
    <property type="evidence" value="ECO:0007669"/>
    <property type="project" value="UniProtKB-SubCell"/>
</dbReference>
<evidence type="ECO:0000256" key="3">
    <source>
        <dbReference type="ARBA" id="ARBA00022475"/>
    </source>
</evidence>
<dbReference type="PROSITE" id="PS50850">
    <property type="entry name" value="MFS"/>
    <property type="match status" value="1"/>
</dbReference>
<evidence type="ECO:0000256" key="2">
    <source>
        <dbReference type="ARBA" id="ARBA00022448"/>
    </source>
</evidence>
<dbReference type="InterPro" id="IPR020846">
    <property type="entry name" value="MFS_dom"/>
</dbReference>
<feature type="region of interest" description="Disordered" evidence="8">
    <location>
        <begin position="1"/>
        <end position="23"/>
    </location>
</feature>
<proteinExistence type="predicted"/>
<feature type="domain" description="Major facilitator superfamily (MFS) profile" evidence="10">
    <location>
        <begin position="31"/>
        <end position="524"/>
    </location>
</feature>
<evidence type="ECO:0000256" key="5">
    <source>
        <dbReference type="ARBA" id="ARBA00022989"/>
    </source>
</evidence>
<feature type="transmembrane region" description="Helical" evidence="9">
    <location>
        <begin position="217"/>
        <end position="237"/>
    </location>
</feature>
<dbReference type="CDD" id="cd17321">
    <property type="entry name" value="MFS_MMR_MDR_like"/>
    <property type="match status" value="1"/>
</dbReference>
<dbReference type="Gene3D" id="1.20.1250.20">
    <property type="entry name" value="MFS general substrate transporter like domains"/>
    <property type="match status" value="1"/>
</dbReference>
<dbReference type="Proteomes" id="UP000326178">
    <property type="component" value="Chromosome"/>
</dbReference>
<protein>
    <submittedName>
        <fullName evidence="11">DHA2 family efflux MFS transporter permease subunit</fullName>
    </submittedName>
</protein>
<feature type="transmembrane region" description="Helical" evidence="9">
    <location>
        <begin position="155"/>
        <end position="174"/>
    </location>
</feature>
<evidence type="ECO:0000256" key="6">
    <source>
        <dbReference type="ARBA" id="ARBA00023136"/>
    </source>
</evidence>
<name>A0A5J6F5U2_9ACTN</name>
<gene>
    <name evidence="11" type="ORF">CP967_05630</name>
</gene>
<dbReference type="InterPro" id="IPR011701">
    <property type="entry name" value="MFS"/>
</dbReference>
<evidence type="ECO:0000313" key="12">
    <source>
        <dbReference type="Proteomes" id="UP000326178"/>
    </source>
</evidence>
<evidence type="ECO:0000313" key="11">
    <source>
        <dbReference type="EMBL" id="QEU71512.1"/>
    </source>
</evidence>
<feature type="transmembrane region" description="Helical" evidence="9">
    <location>
        <begin position="381"/>
        <end position="401"/>
    </location>
</feature>
<keyword evidence="4 9" id="KW-0812">Transmembrane</keyword>
<accession>A0A5J6F5U2</accession>
<feature type="transmembrane region" description="Helical" evidence="9">
    <location>
        <begin position="287"/>
        <end position="310"/>
    </location>
</feature>
<feature type="transmembrane region" description="Helical" evidence="9">
    <location>
        <begin position="350"/>
        <end position="369"/>
    </location>
</feature>
<dbReference type="InterPro" id="IPR036259">
    <property type="entry name" value="MFS_trans_sf"/>
</dbReference>
<evidence type="ECO:0000256" key="4">
    <source>
        <dbReference type="ARBA" id="ARBA00022692"/>
    </source>
</evidence>
<dbReference type="OrthoDB" id="7375466at2"/>
<sequence length="531" mass="54350">MSSTTVDTSPPPAGSPPGAPKKSRRANPWLTLIAVAIGLFMVNLDGSVVAIANPEIGRDLGASTADLQWVTNAYLIAMAALLILGGKLGDRLGRHTVYMVGTVGFTLASVAIGLAGSIEGVIAFRAAQGVFAALLIPNTLGLLRAVFPPRKFGMAVGLWAMVASCSTALGPIVGGLLIEHVDWESVFYINAPIGVFALVFSLLVLPKSKDSTGHHRFDVPGVLLLALGLVALIFGVVKGETWGWTSGGTLGSIAAGLAVLAVFCWYETRQEHPLLPMRLFRNRSLTIGTLVTAINFFVMLGVIFFVMLYLQNVRGFSPVEAGVRTLPFSLATVVAAPLGAALTQRFGPRVTMPAGMVLQAAASLWMLTWDAGSAYTAMWPPFLAIGLGVGMVMSASSDAIVGNAPRKDGGVAGGLQATSLQIGGALGTSVLVSLISSKVGSTLTGELTSAGVPAKAAAGFGEAKDAVAMGVSPVTGSMPAQLRAAVVEGSGNAFMNGVHSAVLVTAALCVLGALLAGFGMHRSSAQAPDGS</sequence>
<dbReference type="PANTHER" id="PTHR42718:SF42">
    <property type="entry name" value="EXPORT PROTEIN"/>
    <property type="match status" value="1"/>
</dbReference>
<dbReference type="PANTHER" id="PTHR42718">
    <property type="entry name" value="MAJOR FACILITATOR SUPERFAMILY MULTIDRUG TRANSPORTER MFSC"/>
    <property type="match status" value="1"/>
</dbReference>
<keyword evidence="2" id="KW-0813">Transport</keyword>
<dbReference type="RefSeq" id="WP_150486879.1">
    <property type="nucleotide sequence ID" value="NZ_BMUV01000014.1"/>
</dbReference>
<keyword evidence="5 9" id="KW-1133">Transmembrane helix</keyword>
<keyword evidence="6 9" id="KW-0472">Membrane</keyword>
<organism evidence="11 12">
    <name type="scientific">Streptomyces nitrosporeus</name>
    <dbReference type="NCBI Taxonomy" id="28894"/>
    <lineage>
        <taxon>Bacteria</taxon>
        <taxon>Bacillati</taxon>
        <taxon>Actinomycetota</taxon>
        <taxon>Actinomycetes</taxon>
        <taxon>Kitasatosporales</taxon>
        <taxon>Streptomycetaceae</taxon>
        <taxon>Streptomyces</taxon>
    </lineage>
</organism>
<feature type="transmembrane region" description="Helical" evidence="9">
    <location>
        <begin position="67"/>
        <end position="85"/>
    </location>
</feature>
<comment type="subcellular location">
    <subcellularLocation>
        <location evidence="1">Cell membrane</location>
        <topology evidence="1">Multi-pass membrane protein</topology>
    </subcellularLocation>
</comment>
<evidence type="ECO:0000256" key="9">
    <source>
        <dbReference type="SAM" id="Phobius"/>
    </source>
</evidence>
<dbReference type="KEGG" id="snk:CP967_05630"/>
<feature type="transmembrane region" description="Helical" evidence="9">
    <location>
        <begin position="186"/>
        <end position="205"/>
    </location>
</feature>
<feature type="transmembrane region" description="Helical" evidence="9">
    <location>
        <begin position="122"/>
        <end position="143"/>
    </location>
</feature>
<evidence type="ECO:0000256" key="1">
    <source>
        <dbReference type="ARBA" id="ARBA00004651"/>
    </source>
</evidence>
<dbReference type="InterPro" id="IPR004638">
    <property type="entry name" value="EmrB-like"/>
</dbReference>
<evidence type="ECO:0000259" key="10">
    <source>
        <dbReference type="PROSITE" id="PS50850"/>
    </source>
</evidence>
<dbReference type="GO" id="GO:0022857">
    <property type="term" value="F:transmembrane transporter activity"/>
    <property type="evidence" value="ECO:0007669"/>
    <property type="project" value="InterPro"/>
</dbReference>
<evidence type="ECO:0000256" key="8">
    <source>
        <dbReference type="SAM" id="MobiDB-lite"/>
    </source>
</evidence>
<dbReference type="EMBL" id="CP023702">
    <property type="protein sequence ID" value="QEU71512.1"/>
    <property type="molecule type" value="Genomic_DNA"/>
</dbReference>
<keyword evidence="7" id="KW-0046">Antibiotic resistance</keyword>
<dbReference type="SUPFAM" id="SSF103473">
    <property type="entry name" value="MFS general substrate transporter"/>
    <property type="match status" value="1"/>
</dbReference>
<feature type="transmembrane region" description="Helical" evidence="9">
    <location>
        <begin position="243"/>
        <end position="266"/>
    </location>
</feature>
<feature type="transmembrane region" description="Helical" evidence="9">
    <location>
        <begin position="322"/>
        <end position="343"/>
    </location>
</feature>
<feature type="transmembrane region" description="Helical" evidence="9">
    <location>
        <begin position="97"/>
        <end position="116"/>
    </location>
</feature>
<dbReference type="Gene3D" id="1.20.1720.10">
    <property type="entry name" value="Multidrug resistance protein D"/>
    <property type="match status" value="1"/>
</dbReference>
<feature type="transmembrane region" description="Helical" evidence="9">
    <location>
        <begin position="29"/>
        <end position="52"/>
    </location>
</feature>
<dbReference type="AlphaFoldDB" id="A0A5J6F5U2"/>
<dbReference type="Pfam" id="PF07690">
    <property type="entry name" value="MFS_1"/>
    <property type="match status" value="1"/>
</dbReference>
<feature type="compositionally biased region" description="Pro residues" evidence="8">
    <location>
        <begin position="9"/>
        <end position="19"/>
    </location>
</feature>
<dbReference type="NCBIfam" id="TIGR00711">
    <property type="entry name" value="efflux_EmrB"/>
    <property type="match status" value="1"/>
</dbReference>
<keyword evidence="3" id="KW-1003">Cell membrane</keyword>
<evidence type="ECO:0000256" key="7">
    <source>
        <dbReference type="ARBA" id="ARBA00023251"/>
    </source>
</evidence>
<keyword evidence="12" id="KW-1185">Reference proteome</keyword>
<reference evidence="11 12" key="1">
    <citation type="submission" date="2017-09" db="EMBL/GenBank/DDBJ databases">
        <authorList>
            <person name="Lee N."/>
            <person name="Cho B.-K."/>
        </authorList>
    </citation>
    <scope>NUCLEOTIDE SEQUENCE [LARGE SCALE GENOMIC DNA]</scope>
    <source>
        <strain evidence="11 12">ATCC 12769</strain>
    </source>
</reference>
<feature type="transmembrane region" description="Helical" evidence="9">
    <location>
        <begin position="498"/>
        <end position="518"/>
    </location>
</feature>